<organism evidence="3 4">
    <name type="scientific">Prorocentrum cordatum</name>
    <dbReference type="NCBI Taxonomy" id="2364126"/>
    <lineage>
        <taxon>Eukaryota</taxon>
        <taxon>Sar</taxon>
        <taxon>Alveolata</taxon>
        <taxon>Dinophyceae</taxon>
        <taxon>Prorocentrales</taxon>
        <taxon>Prorocentraceae</taxon>
        <taxon>Prorocentrum</taxon>
    </lineage>
</organism>
<comment type="caution">
    <text evidence="3">The sequence shown here is derived from an EMBL/GenBank/DDBJ whole genome shotgun (WGS) entry which is preliminary data.</text>
</comment>
<feature type="compositionally biased region" description="Low complexity" evidence="1">
    <location>
        <begin position="152"/>
        <end position="162"/>
    </location>
</feature>
<reference evidence="3" key="1">
    <citation type="submission" date="2023-10" db="EMBL/GenBank/DDBJ databases">
        <authorList>
            <person name="Chen Y."/>
            <person name="Shah S."/>
            <person name="Dougan E. K."/>
            <person name="Thang M."/>
            <person name="Chan C."/>
        </authorList>
    </citation>
    <scope>NUCLEOTIDE SEQUENCE [LARGE SCALE GENOMIC DNA]</scope>
</reference>
<dbReference type="InterPro" id="IPR009060">
    <property type="entry name" value="UBA-like_sf"/>
</dbReference>
<evidence type="ECO:0000259" key="2">
    <source>
        <dbReference type="PROSITE" id="PS50030"/>
    </source>
</evidence>
<feature type="region of interest" description="Disordered" evidence="1">
    <location>
        <begin position="120"/>
        <end position="162"/>
    </location>
</feature>
<feature type="domain" description="UBA" evidence="2">
    <location>
        <begin position="35"/>
        <end position="75"/>
    </location>
</feature>
<accession>A0ABN9WRI4</accession>
<name>A0ABN9WRI4_9DINO</name>
<proteinExistence type="predicted"/>
<dbReference type="SUPFAM" id="SSF46934">
    <property type="entry name" value="UBA-like"/>
    <property type="match status" value="2"/>
</dbReference>
<evidence type="ECO:0000313" key="4">
    <source>
        <dbReference type="Proteomes" id="UP001189429"/>
    </source>
</evidence>
<feature type="domain" description="UBA" evidence="2">
    <location>
        <begin position="82"/>
        <end position="123"/>
    </location>
</feature>
<feature type="compositionally biased region" description="Low complexity" evidence="1">
    <location>
        <begin position="205"/>
        <end position="248"/>
    </location>
</feature>
<evidence type="ECO:0000256" key="1">
    <source>
        <dbReference type="SAM" id="MobiDB-lite"/>
    </source>
</evidence>
<dbReference type="EMBL" id="CAUYUJ010019025">
    <property type="protein sequence ID" value="CAK0888086.1"/>
    <property type="molecule type" value="Genomic_DNA"/>
</dbReference>
<dbReference type="SMART" id="SM00165">
    <property type="entry name" value="UBA"/>
    <property type="match status" value="2"/>
</dbReference>
<protein>
    <recommendedName>
        <fullName evidence="2">UBA domain-containing protein</fullName>
    </recommendedName>
</protein>
<dbReference type="Pfam" id="PF00627">
    <property type="entry name" value="UBA"/>
    <property type="match status" value="1"/>
</dbReference>
<gene>
    <name evidence="3" type="ORF">PCOR1329_LOCUS68936</name>
</gene>
<evidence type="ECO:0000313" key="3">
    <source>
        <dbReference type="EMBL" id="CAK0888086.1"/>
    </source>
</evidence>
<dbReference type="CDD" id="cd14291">
    <property type="entry name" value="UBA1_NUB1_like"/>
    <property type="match status" value="2"/>
</dbReference>
<feature type="non-terminal residue" evidence="3">
    <location>
        <position position="1"/>
    </location>
</feature>
<feature type="region of interest" description="Disordered" evidence="1">
    <location>
        <begin position="205"/>
        <end position="249"/>
    </location>
</feature>
<dbReference type="PROSITE" id="PS50030">
    <property type="entry name" value="UBA"/>
    <property type="match status" value="2"/>
</dbReference>
<dbReference type="Proteomes" id="UP001189429">
    <property type="component" value="Unassembled WGS sequence"/>
</dbReference>
<dbReference type="Gene3D" id="1.10.8.10">
    <property type="entry name" value="DNA helicase RuvA subunit, C-terminal domain"/>
    <property type="match status" value="2"/>
</dbReference>
<sequence length="584" mass="60952">LPQWARLARAGSPPQPHLICRTLAGGPSAPGAMVSPAARAVAVLTDAGFGAPEARRALRRTGGNVDAAAEALLRGSAPSGGSSGMDGALATLVEMGFDSGQARRALAATHGRLDRATDLLLTGAVPPDRPPAPHAPPRRRRDGDLACSGTSARAPAATEAAGAAAGAAPHSCACAPPAHVPPEAPSRPAKRPRLERPAAAGLDAATQAAPGPGSSPPGGSSSSAASAPAEAAAGAGAAPPASAAAGGSAEERPLGLEALAAGLVFGRPAFGPLRPRGGGHRAKLKGPSLRSRIPDMLRESVAGVESMRGERGLKTVTQMLTDSYSNGLFMHGPPSSAVNRQIVPALRHVFAEMAKLPPEHPKRVGCLTALAEACTDCQQVQAREILRLFGDLTSQSETFEGQLRYSLLRAKEAALNCYITGRHPGCDLDHTRAQPWQQRAHLVSGYTWLLGEAFGLDGLEAAGGDRFLPQVLEEIGAVDPAELQRRLVRGLSVKEWLQTLLADVNNQARPLVCSSVVDPGCIFKWVSRHLSQEAAHEVFYDEERLAEFEGQDPERPTKENQFQPFLSCRVLVDMLLATGMLERA</sequence>
<dbReference type="InterPro" id="IPR015940">
    <property type="entry name" value="UBA"/>
</dbReference>
<keyword evidence="4" id="KW-1185">Reference proteome</keyword>